<keyword evidence="2" id="KW-1185">Reference proteome</keyword>
<name>A0ACB6ZP47_THEGA</name>
<dbReference type="Proteomes" id="UP000886501">
    <property type="component" value="Unassembled WGS sequence"/>
</dbReference>
<reference evidence="1" key="2">
    <citation type="journal article" date="2020" name="Nat. Commun.">
        <title>Large-scale genome sequencing of mycorrhizal fungi provides insights into the early evolution of symbiotic traits.</title>
        <authorList>
            <person name="Miyauchi S."/>
            <person name="Kiss E."/>
            <person name="Kuo A."/>
            <person name="Drula E."/>
            <person name="Kohler A."/>
            <person name="Sanchez-Garcia M."/>
            <person name="Morin E."/>
            <person name="Andreopoulos B."/>
            <person name="Barry K.W."/>
            <person name="Bonito G."/>
            <person name="Buee M."/>
            <person name="Carver A."/>
            <person name="Chen C."/>
            <person name="Cichocki N."/>
            <person name="Clum A."/>
            <person name="Culley D."/>
            <person name="Crous P.W."/>
            <person name="Fauchery L."/>
            <person name="Girlanda M."/>
            <person name="Hayes R.D."/>
            <person name="Keri Z."/>
            <person name="LaButti K."/>
            <person name="Lipzen A."/>
            <person name="Lombard V."/>
            <person name="Magnuson J."/>
            <person name="Maillard F."/>
            <person name="Murat C."/>
            <person name="Nolan M."/>
            <person name="Ohm R.A."/>
            <person name="Pangilinan J."/>
            <person name="Pereira M.F."/>
            <person name="Perotto S."/>
            <person name="Peter M."/>
            <person name="Pfister S."/>
            <person name="Riley R."/>
            <person name="Sitrit Y."/>
            <person name="Stielow J.B."/>
            <person name="Szollosi G."/>
            <person name="Zifcakova L."/>
            <person name="Stursova M."/>
            <person name="Spatafora J.W."/>
            <person name="Tedersoo L."/>
            <person name="Vaario L.M."/>
            <person name="Yamada A."/>
            <person name="Yan M."/>
            <person name="Wang P."/>
            <person name="Xu J."/>
            <person name="Bruns T."/>
            <person name="Baldrian P."/>
            <person name="Vilgalys R."/>
            <person name="Dunand C."/>
            <person name="Henrissat B."/>
            <person name="Grigoriev I.V."/>
            <person name="Hibbett D."/>
            <person name="Nagy L.G."/>
            <person name="Martin F.M."/>
        </authorList>
    </citation>
    <scope>NUCLEOTIDE SEQUENCE</scope>
    <source>
        <strain evidence="1">P2</strain>
    </source>
</reference>
<evidence type="ECO:0000313" key="2">
    <source>
        <dbReference type="Proteomes" id="UP000886501"/>
    </source>
</evidence>
<accession>A0ACB6ZP47</accession>
<sequence>MAGLPDENLIELLLHLKKTTPEQAKMILNSQPQVSYALMDLMVKINAVNMEVFQQTLSSFGASQIPVPVQPASTPAPVIPTGPTHALKQQQQQQYQGYPLQHPGPASHPNHQTQGYPQHHPQPPAAPRAQVQAAIALPPHLQNLPEDQKATLIKVLSMTPEQINMLAPTDRANIMQLRASLV</sequence>
<evidence type="ECO:0000313" key="1">
    <source>
        <dbReference type="EMBL" id="KAF9651407.1"/>
    </source>
</evidence>
<organism evidence="1 2">
    <name type="scientific">Thelephora ganbajun</name>
    <name type="common">Ganba fungus</name>
    <dbReference type="NCBI Taxonomy" id="370292"/>
    <lineage>
        <taxon>Eukaryota</taxon>
        <taxon>Fungi</taxon>
        <taxon>Dikarya</taxon>
        <taxon>Basidiomycota</taxon>
        <taxon>Agaricomycotina</taxon>
        <taxon>Agaricomycetes</taxon>
        <taxon>Thelephorales</taxon>
        <taxon>Thelephoraceae</taxon>
        <taxon>Thelephora</taxon>
    </lineage>
</organism>
<gene>
    <name evidence="1" type="ORF">BDM02DRAFT_3184656</name>
</gene>
<dbReference type="EMBL" id="MU117976">
    <property type="protein sequence ID" value="KAF9651407.1"/>
    <property type="molecule type" value="Genomic_DNA"/>
</dbReference>
<proteinExistence type="predicted"/>
<protein>
    <submittedName>
        <fullName evidence="1">Uncharacterized protein</fullName>
    </submittedName>
</protein>
<comment type="caution">
    <text evidence="1">The sequence shown here is derived from an EMBL/GenBank/DDBJ whole genome shotgun (WGS) entry which is preliminary data.</text>
</comment>
<reference evidence="1" key="1">
    <citation type="submission" date="2019-10" db="EMBL/GenBank/DDBJ databases">
        <authorList>
            <consortium name="DOE Joint Genome Institute"/>
            <person name="Kuo A."/>
            <person name="Miyauchi S."/>
            <person name="Kiss E."/>
            <person name="Drula E."/>
            <person name="Kohler A."/>
            <person name="Sanchez-Garcia M."/>
            <person name="Andreopoulos B."/>
            <person name="Barry K.W."/>
            <person name="Bonito G."/>
            <person name="Buee M."/>
            <person name="Carver A."/>
            <person name="Chen C."/>
            <person name="Cichocki N."/>
            <person name="Clum A."/>
            <person name="Culley D."/>
            <person name="Crous P.W."/>
            <person name="Fauchery L."/>
            <person name="Girlanda M."/>
            <person name="Hayes R."/>
            <person name="Keri Z."/>
            <person name="Labutti K."/>
            <person name="Lipzen A."/>
            <person name="Lombard V."/>
            <person name="Magnuson J."/>
            <person name="Maillard F."/>
            <person name="Morin E."/>
            <person name="Murat C."/>
            <person name="Nolan M."/>
            <person name="Ohm R."/>
            <person name="Pangilinan J."/>
            <person name="Pereira M."/>
            <person name="Perotto S."/>
            <person name="Peter M."/>
            <person name="Riley R."/>
            <person name="Sitrit Y."/>
            <person name="Stielow B."/>
            <person name="Szollosi G."/>
            <person name="Zifcakova L."/>
            <person name="Stursova M."/>
            <person name="Spatafora J.W."/>
            <person name="Tedersoo L."/>
            <person name="Vaario L.-M."/>
            <person name="Yamada A."/>
            <person name="Yan M."/>
            <person name="Wang P."/>
            <person name="Xu J."/>
            <person name="Bruns T."/>
            <person name="Baldrian P."/>
            <person name="Vilgalys R."/>
            <person name="Henrissat B."/>
            <person name="Grigoriev I.V."/>
            <person name="Hibbett D."/>
            <person name="Nagy L.G."/>
            <person name="Martin F.M."/>
        </authorList>
    </citation>
    <scope>NUCLEOTIDE SEQUENCE</scope>
    <source>
        <strain evidence="1">P2</strain>
    </source>
</reference>